<evidence type="ECO:0000256" key="4">
    <source>
        <dbReference type="PROSITE-ProRule" id="PRU01161"/>
    </source>
</evidence>
<proteinExistence type="predicted"/>
<feature type="domain" description="PNPLA" evidence="5">
    <location>
        <begin position="10"/>
        <end position="212"/>
    </location>
</feature>
<gene>
    <name evidence="6" type="ORF">ATE48_09525</name>
</gene>
<evidence type="ECO:0000256" key="3">
    <source>
        <dbReference type="ARBA" id="ARBA00023098"/>
    </source>
</evidence>
<dbReference type="InParanoid" id="A0A1B1AHX6"/>
<dbReference type="Gene3D" id="3.40.1090.10">
    <property type="entry name" value="Cytosolic phospholipase A2 catalytic domain"/>
    <property type="match status" value="2"/>
</dbReference>
<sequence>MSQKRKRISLALQGGGALGAYTWGALDRVLEDERVEITAISGSSAGAMCGVVLADGFEEGGADGARESLRAFWQGVARAGQTNPYRRTPMMAFLNSFMPGWAPESYLALWADVASRFASPYDFNPLNVNPLKEVLEELVDFERVRKCKGIQLFVGATNVETGRIRIFNNKDLTGDHIMASACLPQLFQAVVIDGAPYWDGGFTGNPALFPLFDVKSARDIVIVQINPVERSEAPRAPVEITARVNEITFNNSLLAELRAIDFVARLVDDNHLPKGRYRKMLIHNVSETQALTPLGLGVDLNTDLAFFDRLFETGRSAAERWLGEHFDALGERSTVDLAAMFRDAPKGGEAKPLR</sequence>
<feature type="short sequence motif" description="GXSXG" evidence="4">
    <location>
        <begin position="42"/>
        <end position="46"/>
    </location>
</feature>
<protein>
    <submittedName>
        <fullName evidence="6">Patatin</fullName>
    </submittedName>
</protein>
<dbReference type="AlphaFoldDB" id="A0A1B1AHX6"/>
<dbReference type="InterPro" id="IPR016035">
    <property type="entry name" value="Acyl_Trfase/lysoPLipase"/>
</dbReference>
<dbReference type="SUPFAM" id="SSF52151">
    <property type="entry name" value="FabD/lysophospholipase-like"/>
    <property type="match status" value="1"/>
</dbReference>
<dbReference type="OrthoDB" id="9807112at2"/>
<evidence type="ECO:0000256" key="1">
    <source>
        <dbReference type="ARBA" id="ARBA00022801"/>
    </source>
</evidence>
<dbReference type="RefSeq" id="WP_066770637.1">
    <property type="nucleotide sequence ID" value="NZ_CP013244.1"/>
</dbReference>
<dbReference type="PANTHER" id="PTHR14226:SF78">
    <property type="entry name" value="SLR0060 PROTEIN"/>
    <property type="match status" value="1"/>
</dbReference>
<reference evidence="6 7" key="1">
    <citation type="submission" date="2015-11" db="EMBL/GenBank/DDBJ databases">
        <title>Whole-Genome Sequence of Candidatus Oderbacter manganicum from the National Park Lower Oder Valley, Germany.</title>
        <authorList>
            <person name="Braun B."/>
            <person name="Liere K."/>
            <person name="Szewzyk U."/>
        </authorList>
    </citation>
    <scope>NUCLEOTIDE SEQUENCE [LARGE SCALE GENOMIC DNA]</scope>
    <source>
        <strain evidence="6 7">OTSz_A_272</strain>
    </source>
</reference>
<feature type="short sequence motif" description="GXGXXG" evidence="4">
    <location>
        <begin position="14"/>
        <end position="19"/>
    </location>
</feature>
<keyword evidence="3 4" id="KW-0443">Lipid metabolism</keyword>
<feature type="short sequence motif" description="DGA/G" evidence="4">
    <location>
        <begin position="199"/>
        <end position="201"/>
    </location>
</feature>
<keyword evidence="2 4" id="KW-0442">Lipid degradation</keyword>
<feature type="active site" description="Nucleophile" evidence="4">
    <location>
        <position position="44"/>
    </location>
</feature>
<organism evidence="6 7">
    <name type="scientific">Candidatus Viadribacter manganicus</name>
    <dbReference type="NCBI Taxonomy" id="1759059"/>
    <lineage>
        <taxon>Bacteria</taxon>
        <taxon>Pseudomonadati</taxon>
        <taxon>Pseudomonadota</taxon>
        <taxon>Alphaproteobacteria</taxon>
        <taxon>Hyphomonadales</taxon>
        <taxon>Hyphomonadaceae</taxon>
        <taxon>Candidatus Viadribacter</taxon>
    </lineage>
</organism>
<name>A0A1B1AHX6_9PROT</name>
<dbReference type="InterPro" id="IPR002641">
    <property type="entry name" value="PNPLA_dom"/>
</dbReference>
<evidence type="ECO:0000256" key="2">
    <source>
        <dbReference type="ARBA" id="ARBA00022963"/>
    </source>
</evidence>
<keyword evidence="1 4" id="KW-0378">Hydrolase</keyword>
<feature type="active site" description="Proton acceptor" evidence="4">
    <location>
        <position position="199"/>
    </location>
</feature>
<dbReference type="PANTHER" id="PTHR14226">
    <property type="entry name" value="NEUROPATHY TARGET ESTERASE/SWISS CHEESE D.MELANOGASTER"/>
    <property type="match status" value="1"/>
</dbReference>
<dbReference type="GO" id="GO:0016787">
    <property type="term" value="F:hydrolase activity"/>
    <property type="evidence" value="ECO:0007669"/>
    <property type="project" value="UniProtKB-UniRule"/>
</dbReference>
<dbReference type="Pfam" id="PF01734">
    <property type="entry name" value="Patatin"/>
    <property type="match status" value="1"/>
</dbReference>
<evidence type="ECO:0000259" key="5">
    <source>
        <dbReference type="PROSITE" id="PS51635"/>
    </source>
</evidence>
<evidence type="ECO:0000313" key="7">
    <source>
        <dbReference type="Proteomes" id="UP000092498"/>
    </source>
</evidence>
<dbReference type="GO" id="GO:0016042">
    <property type="term" value="P:lipid catabolic process"/>
    <property type="evidence" value="ECO:0007669"/>
    <property type="project" value="UniProtKB-UniRule"/>
</dbReference>
<accession>A0A1B1AHX6</accession>
<dbReference type="Proteomes" id="UP000092498">
    <property type="component" value="Chromosome"/>
</dbReference>
<keyword evidence="7" id="KW-1185">Reference proteome</keyword>
<dbReference type="PROSITE" id="PS51635">
    <property type="entry name" value="PNPLA"/>
    <property type="match status" value="1"/>
</dbReference>
<dbReference type="EMBL" id="CP013244">
    <property type="protein sequence ID" value="ANP46141.1"/>
    <property type="molecule type" value="Genomic_DNA"/>
</dbReference>
<evidence type="ECO:0000313" key="6">
    <source>
        <dbReference type="EMBL" id="ANP46141.1"/>
    </source>
</evidence>
<dbReference type="InterPro" id="IPR050301">
    <property type="entry name" value="NTE"/>
</dbReference>
<dbReference type="KEGG" id="cbot:ATE48_09525"/>
<dbReference type="STRING" id="1759059.ATE48_09525"/>